<sequence>MAKLVIIQLHKIKRTKLPWLFSENNTRTESDRSYTNRMSDNSSQNRAHTFFMKREEPQIYSSCSTPLTVKHIFTEYLNFNREKRESYILTVSHIRNTQP</sequence>
<dbReference type="EMBL" id="VUJU01003659">
    <property type="protein sequence ID" value="KAF0757160.1"/>
    <property type="molecule type" value="Genomic_DNA"/>
</dbReference>
<comment type="caution">
    <text evidence="1">The sequence shown here is derived from an EMBL/GenBank/DDBJ whole genome shotgun (WGS) entry which is preliminary data.</text>
</comment>
<dbReference type="AlphaFoldDB" id="A0A6G0YK16"/>
<dbReference type="Proteomes" id="UP000478052">
    <property type="component" value="Unassembled WGS sequence"/>
</dbReference>
<keyword evidence="2" id="KW-1185">Reference proteome</keyword>
<protein>
    <submittedName>
        <fullName evidence="1">Uncharacterized protein</fullName>
    </submittedName>
</protein>
<reference evidence="1 2" key="1">
    <citation type="submission" date="2019-08" db="EMBL/GenBank/DDBJ databases">
        <title>Whole genome of Aphis craccivora.</title>
        <authorList>
            <person name="Voronova N.V."/>
            <person name="Shulinski R.S."/>
            <person name="Bandarenka Y.V."/>
            <person name="Zhorov D.G."/>
            <person name="Warner D."/>
        </authorList>
    </citation>
    <scope>NUCLEOTIDE SEQUENCE [LARGE SCALE GENOMIC DNA]</scope>
    <source>
        <strain evidence="1">180601</strain>
        <tissue evidence="1">Whole Body</tissue>
    </source>
</reference>
<name>A0A6G0YK16_APHCR</name>
<proteinExistence type="predicted"/>
<accession>A0A6G0YK16</accession>
<evidence type="ECO:0000313" key="2">
    <source>
        <dbReference type="Proteomes" id="UP000478052"/>
    </source>
</evidence>
<organism evidence="1 2">
    <name type="scientific">Aphis craccivora</name>
    <name type="common">Cowpea aphid</name>
    <dbReference type="NCBI Taxonomy" id="307492"/>
    <lineage>
        <taxon>Eukaryota</taxon>
        <taxon>Metazoa</taxon>
        <taxon>Ecdysozoa</taxon>
        <taxon>Arthropoda</taxon>
        <taxon>Hexapoda</taxon>
        <taxon>Insecta</taxon>
        <taxon>Pterygota</taxon>
        <taxon>Neoptera</taxon>
        <taxon>Paraneoptera</taxon>
        <taxon>Hemiptera</taxon>
        <taxon>Sternorrhyncha</taxon>
        <taxon>Aphidomorpha</taxon>
        <taxon>Aphidoidea</taxon>
        <taxon>Aphididae</taxon>
        <taxon>Aphidini</taxon>
        <taxon>Aphis</taxon>
        <taxon>Aphis</taxon>
    </lineage>
</organism>
<gene>
    <name evidence="1" type="ORF">FWK35_00022977</name>
</gene>
<evidence type="ECO:0000313" key="1">
    <source>
        <dbReference type="EMBL" id="KAF0757160.1"/>
    </source>
</evidence>